<reference evidence="3 4" key="1">
    <citation type="submission" date="2019-01" db="EMBL/GenBank/DDBJ databases">
        <title>Blautia sp. nov. KGMB01111 isolated human feces.</title>
        <authorList>
            <person name="Park J.-E."/>
            <person name="Kim J.-S."/>
            <person name="Park S.-H."/>
        </authorList>
    </citation>
    <scope>NUCLEOTIDE SEQUENCE [LARGE SCALE GENOMIC DNA]</scope>
    <source>
        <strain evidence="3 4">KGMB01111</strain>
    </source>
</reference>
<dbReference type="InterPro" id="IPR049492">
    <property type="entry name" value="BD-FAE-like_dom"/>
</dbReference>
<dbReference type="EMBL" id="SDKC01000001">
    <property type="protein sequence ID" value="RXS74765.1"/>
    <property type="molecule type" value="Genomic_DNA"/>
</dbReference>
<dbReference type="OrthoDB" id="24847at2"/>
<dbReference type="PANTHER" id="PTHR48081">
    <property type="entry name" value="AB HYDROLASE SUPERFAMILY PROTEIN C4A8.06C"/>
    <property type="match status" value="1"/>
</dbReference>
<sequence>MKKCRRDAMYWKIWQMTGGMMSIFTRISSMQNAAEQKKRKTEERELKLIILEPKPRENADTAKWPCVAYVQGSAFHEQWLWNNIPRHLRLAQKGYVVAVIQYRPSDIAPFPAQMQDAKTAIRFLKKHAEEYHIDPEHMAVAGDSSGAHTALMVGFTGDDAPDTDLYGEYSAKVNCIVDSYGPTVFPLMNYFESSQNHYDPESPEGYEIGYKNVLEHVDLAMEASPLSYLSEAKATPSTLIIHGGRDMLVPFSQSCQLYNYMKELGKEVEFYKLNDANHGFLGFNNDTVLHIVLEFLKKHI</sequence>
<organism evidence="3 4">
    <name type="scientific">Blautia faecicola</name>
    <dbReference type="NCBI Taxonomy" id="2509240"/>
    <lineage>
        <taxon>Bacteria</taxon>
        <taxon>Bacillati</taxon>
        <taxon>Bacillota</taxon>
        <taxon>Clostridia</taxon>
        <taxon>Lachnospirales</taxon>
        <taxon>Lachnospiraceae</taxon>
        <taxon>Blautia</taxon>
    </lineage>
</organism>
<keyword evidence="4" id="KW-1185">Reference proteome</keyword>
<dbReference type="InterPro" id="IPR050300">
    <property type="entry name" value="GDXG_lipolytic_enzyme"/>
</dbReference>
<dbReference type="Proteomes" id="UP000290106">
    <property type="component" value="Unassembled WGS sequence"/>
</dbReference>
<dbReference type="SUPFAM" id="SSF53474">
    <property type="entry name" value="alpha/beta-Hydrolases"/>
    <property type="match status" value="1"/>
</dbReference>
<feature type="domain" description="BD-FAE-like" evidence="2">
    <location>
        <begin position="60"/>
        <end position="260"/>
    </location>
</feature>
<evidence type="ECO:0000313" key="4">
    <source>
        <dbReference type="Proteomes" id="UP000290106"/>
    </source>
</evidence>
<dbReference type="GO" id="GO:0016787">
    <property type="term" value="F:hydrolase activity"/>
    <property type="evidence" value="ECO:0007669"/>
    <property type="project" value="UniProtKB-KW"/>
</dbReference>
<dbReference type="InterPro" id="IPR029058">
    <property type="entry name" value="AB_hydrolase_fold"/>
</dbReference>
<accession>A0A4V1NRS4</accession>
<dbReference type="AlphaFoldDB" id="A0A4V1NRS4"/>
<evidence type="ECO:0000313" key="3">
    <source>
        <dbReference type="EMBL" id="RXS74765.1"/>
    </source>
</evidence>
<protein>
    <submittedName>
        <fullName evidence="3">Alpha/beta hydrolase</fullName>
    </submittedName>
</protein>
<proteinExistence type="predicted"/>
<keyword evidence="1 3" id="KW-0378">Hydrolase</keyword>
<dbReference type="Gene3D" id="3.40.50.1820">
    <property type="entry name" value="alpha/beta hydrolase"/>
    <property type="match status" value="1"/>
</dbReference>
<evidence type="ECO:0000256" key="1">
    <source>
        <dbReference type="ARBA" id="ARBA00022801"/>
    </source>
</evidence>
<name>A0A4V1NRS4_9FIRM</name>
<dbReference type="Pfam" id="PF20434">
    <property type="entry name" value="BD-FAE"/>
    <property type="match status" value="1"/>
</dbReference>
<gene>
    <name evidence="3" type="ORF">ETP43_05750</name>
</gene>
<comment type="caution">
    <text evidence="3">The sequence shown here is derived from an EMBL/GenBank/DDBJ whole genome shotgun (WGS) entry which is preliminary data.</text>
</comment>
<dbReference type="PANTHER" id="PTHR48081:SF13">
    <property type="entry name" value="ALPHA_BETA HYDROLASE"/>
    <property type="match status" value="1"/>
</dbReference>
<evidence type="ECO:0000259" key="2">
    <source>
        <dbReference type="Pfam" id="PF20434"/>
    </source>
</evidence>